<gene>
    <name evidence="2" type="ORF">PFISCL1PPCAC_21319</name>
</gene>
<evidence type="ECO:0000313" key="2">
    <source>
        <dbReference type="EMBL" id="GMT30022.1"/>
    </source>
</evidence>
<dbReference type="AlphaFoldDB" id="A0AAV5WDS7"/>
<dbReference type="Pfam" id="PF00917">
    <property type="entry name" value="MATH"/>
    <property type="match status" value="1"/>
</dbReference>
<dbReference type="Gene3D" id="3.30.710.10">
    <property type="entry name" value="Potassium Channel Kv1.1, Chain A"/>
    <property type="match status" value="1"/>
</dbReference>
<evidence type="ECO:0000259" key="1">
    <source>
        <dbReference type="Pfam" id="PF00917"/>
    </source>
</evidence>
<dbReference type="InterPro" id="IPR002083">
    <property type="entry name" value="MATH/TRAF_dom"/>
</dbReference>
<dbReference type="EMBL" id="BTSY01000005">
    <property type="protein sequence ID" value="GMT30022.1"/>
    <property type="molecule type" value="Genomic_DNA"/>
</dbReference>
<reference evidence="2" key="1">
    <citation type="submission" date="2023-10" db="EMBL/GenBank/DDBJ databases">
        <title>Genome assembly of Pristionchus species.</title>
        <authorList>
            <person name="Yoshida K."/>
            <person name="Sommer R.J."/>
        </authorList>
    </citation>
    <scope>NUCLEOTIDE SEQUENCE</scope>
    <source>
        <strain evidence="2">RS5133</strain>
    </source>
</reference>
<dbReference type="PANTHER" id="PTHR47022:SF1">
    <property type="entry name" value="BTB AND MATH DOMAIN-CONTAINING PROTEIN 36-RELATED"/>
    <property type="match status" value="1"/>
</dbReference>
<evidence type="ECO:0000313" key="3">
    <source>
        <dbReference type="Proteomes" id="UP001432322"/>
    </source>
</evidence>
<dbReference type="PANTHER" id="PTHR47022">
    <property type="entry name" value="BTB AND MATH DOMAIN-CONTAINING PROTEIN 36-RELATED"/>
    <property type="match status" value="1"/>
</dbReference>
<dbReference type="InterPro" id="IPR008974">
    <property type="entry name" value="TRAF-like"/>
</dbReference>
<dbReference type="InterPro" id="IPR011333">
    <property type="entry name" value="SKP1/BTB/POZ_sf"/>
</dbReference>
<keyword evidence="3" id="KW-1185">Reference proteome</keyword>
<dbReference type="CDD" id="cd18186">
    <property type="entry name" value="BTB_POZ_ZBTB_KLHL-like"/>
    <property type="match status" value="1"/>
</dbReference>
<organism evidence="2 3">
    <name type="scientific">Pristionchus fissidentatus</name>
    <dbReference type="NCBI Taxonomy" id="1538716"/>
    <lineage>
        <taxon>Eukaryota</taxon>
        <taxon>Metazoa</taxon>
        <taxon>Ecdysozoa</taxon>
        <taxon>Nematoda</taxon>
        <taxon>Chromadorea</taxon>
        <taxon>Rhabditida</taxon>
        <taxon>Rhabditina</taxon>
        <taxon>Diplogasteromorpha</taxon>
        <taxon>Diplogasteroidea</taxon>
        <taxon>Neodiplogasteridae</taxon>
        <taxon>Pristionchus</taxon>
    </lineage>
</organism>
<accession>A0AAV5WDS7</accession>
<comment type="caution">
    <text evidence="2">The sequence shown here is derived from an EMBL/GenBank/DDBJ whole genome shotgun (WGS) entry which is preliminary data.</text>
</comment>
<feature type="domain" description="MATH" evidence="1">
    <location>
        <begin position="17"/>
        <end position="109"/>
    </location>
</feature>
<name>A0AAV5WDS7_9BILA</name>
<proteinExistence type="predicted"/>
<dbReference type="Gene3D" id="2.60.210.10">
    <property type="entry name" value="Apoptosis, Tumor Necrosis Factor Receptor Associated Protein 2, Chain A"/>
    <property type="match status" value="1"/>
</dbReference>
<sequence length="144" mass="16700">MPAEPDFVIRMEIDELLDDDELTSDVVYAKDLPWSLLVSTTDPDRLEMSQRLSVMLLCDTVDECDWRFDATFEVVVHNVNTDKNGVEKRTNTFDFCFGHESCAFDWPELIDPEKILAIHSPVFSSMFFGDFAEKNQEEIELKEH</sequence>
<dbReference type="SUPFAM" id="SSF49599">
    <property type="entry name" value="TRAF domain-like"/>
    <property type="match status" value="1"/>
</dbReference>
<protein>
    <recommendedName>
        <fullName evidence="1">MATH domain-containing protein</fullName>
    </recommendedName>
</protein>
<dbReference type="Proteomes" id="UP001432322">
    <property type="component" value="Unassembled WGS sequence"/>
</dbReference>